<dbReference type="Pfam" id="PF00578">
    <property type="entry name" value="AhpC-TSA"/>
    <property type="match status" value="1"/>
</dbReference>
<evidence type="ECO:0000313" key="3">
    <source>
        <dbReference type="EMBL" id="MBU9722035.1"/>
    </source>
</evidence>
<comment type="caution">
    <text evidence="3">The sequence shown here is derived from an EMBL/GenBank/DDBJ whole genome shotgun (WGS) entry which is preliminary data.</text>
</comment>
<sequence length="69" mass="8084">MNKHGYEKNIITVEELQKYPRTFEATLGDIAPIFEAESYVNGSIKKIRLDQFRGSWLILFFYGSDFTFV</sequence>
<name>A0ABS6JUE7_9BACI</name>
<organism evidence="3 4">
    <name type="scientific">Evansella alkalicola</name>
    <dbReference type="NCBI Taxonomy" id="745819"/>
    <lineage>
        <taxon>Bacteria</taxon>
        <taxon>Bacillati</taxon>
        <taxon>Bacillota</taxon>
        <taxon>Bacilli</taxon>
        <taxon>Bacillales</taxon>
        <taxon>Bacillaceae</taxon>
        <taxon>Evansella</taxon>
    </lineage>
</organism>
<gene>
    <name evidence="3" type="ORF">KS407_11375</name>
</gene>
<proteinExistence type="predicted"/>
<feature type="domain" description="Alkyl hydroperoxide reductase subunit C/ Thiol specific antioxidant" evidence="2">
    <location>
        <begin position="28"/>
        <end position="69"/>
    </location>
</feature>
<keyword evidence="1" id="KW-1015">Disulfide bond</keyword>
<evidence type="ECO:0000313" key="4">
    <source>
        <dbReference type="Proteomes" id="UP000790580"/>
    </source>
</evidence>
<dbReference type="EMBL" id="JAHQCR010000047">
    <property type="protein sequence ID" value="MBU9722035.1"/>
    <property type="molecule type" value="Genomic_DNA"/>
</dbReference>
<evidence type="ECO:0000256" key="1">
    <source>
        <dbReference type="ARBA" id="ARBA00023157"/>
    </source>
</evidence>
<dbReference type="InterPro" id="IPR036249">
    <property type="entry name" value="Thioredoxin-like_sf"/>
</dbReference>
<protein>
    <submittedName>
        <fullName evidence="3">Redoxin domain-containing protein</fullName>
    </submittedName>
</protein>
<keyword evidence="4" id="KW-1185">Reference proteome</keyword>
<dbReference type="InterPro" id="IPR000866">
    <property type="entry name" value="AhpC/TSA"/>
</dbReference>
<reference evidence="3 4" key="1">
    <citation type="submission" date="2021-06" db="EMBL/GenBank/DDBJ databases">
        <title>Bacillus sp. RD4P76, an endophyte from a halophyte.</title>
        <authorList>
            <person name="Sun J.-Q."/>
        </authorList>
    </citation>
    <scope>NUCLEOTIDE SEQUENCE [LARGE SCALE GENOMIC DNA]</scope>
    <source>
        <strain evidence="3 4">JCM 17098</strain>
    </source>
</reference>
<dbReference type="SUPFAM" id="SSF52833">
    <property type="entry name" value="Thioredoxin-like"/>
    <property type="match status" value="1"/>
</dbReference>
<evidence type="ECO:0000259" key="2">
    <source>
        <dbReference type="Pfam" id="PF00578"/>
    </source>
</evidence>
<accession>A0ABS6JUE7</accession>
<dbReference type="Gene3D" id="3.40.30.10">
    <property type="entry name" value="Glutaredoxin"/>
    <property type="match status" value="1"/>
</dbReference>
<dbReference type="Proteomes" id="UP000790580">
    <property type="component" value="Unassembled WGS sequence"/>
</dbReference>